<dbReference type="EMBL" id="GBXM01076136">
    <property type="protein sequence ID" value="JAH32441.1"/>
    <property type="molecule type" value="Transcribed_RNA"/>
</dbReference>
<dbReference type="InterPro" id="IPR000198">
    <property type="entry name" value="RhoGAP_dom"/>
</dbReference>
<feature type="domain" description="Rho-GAP" evidence="1">
    <location>
        <begin position="1"/>
        <end position="25"/>
    </location>
</feature>
<dbReference type="Gene3D" id="1.10.555.10">
    <property type="entry name" value="Rho GTPase activation protein"/>
    <property type="match status" value="1"/>
</dbReference>
<reference evidence="2" key="2">
    <citation type="journal article" date="2015" name="Fish Shellfish Immunol.">
        <title>Early steps in the European eel (Anguilla anguilla)-Vibrio vulnificus interaction in the gills: Role of the RtxA13 toxin.</title>
        <authorList>
            <person name="Callol A."/>
            <person name="Pajuelo D."/>
            <person name="Ebbesson L."/>
            <person name="Teles M."/>
            <person name="MacKenzie S."/>
            <person name="Amaro C."/>
        </authorList>
    </citation>
    <scope>NUCLEOTIDE SEQUENCE</scope>
</reference>
<evidence type="ECO:0000259" key="1">
    <source>
        <dbReference type="PROSITE" id="PS50238"/>
    </source>
</evidence>
<protein>
    <recommendedName>
        <fullName evidence="1">Rho-GAP domain-containing protein</fullName>
    </recommendedName>
</protein>
<evidence type="ECO:0000313" key="2">
    <source>
        <dbReference type="EMBL" id="JAH32441.1"/>
    </source>
</evidence>
<reference evidence="2" key="1">
    <citation type="submission" date="2014-11" db="EMBL/GenBank/DDBJ databases">
        <authorList>
            <person name="Amaro Gonzalez C."/>
        </authorList>
    </citation>
    <scope>NUCLEOTIDE SEQUENCE</scope>
</reference>
<sequence length="25" mass="3139">MFFRELPEPLFPYRFFEPFVEAISE</sequence>
<name>A0A0E9RTH7_ANGAN</name>
<accession>A0A0E9RTH7</accession>
<organism evidence="2">
    <name type="scientific">Anguilla anguilla</name>
    <name type="common">European freshwater eel</name>
    <name type="synonym">Muraena anguilla</name>
    <dbReference type="NCBI Taxonomy" id="7936"/>
    <lineage>
        <taxon>Eukaryota</taxon>
        <taxon>Metazoa</taxon>
        <taxon>Chordata</taxon>
        <taxon>Craniata</taxon>
        <taxon>Vertebrata</taxon>
        <taxon>Euteleostomi</taxon>
        <taxon>Actinopterygii</taxon>
        <taxon>Neopterygii</taxon>
        <taxon>Teleostei</taxon>
        <taxon>Anguilliformes</taxon>
        <taxon>Anguillidae</taxon>
        <taxon>Anguilla</taxon>
    </lineage>
</organism>
<dbReference type="GO" id="GO:0007165">
    <property type="term" value="P:signal transduction"/>
    <property type="evidence" value="ECO:0007669"/>
    <property type="project" value="InterPro"/>
</dbReference>
<proteinExistence type="predicted"/>
<dbReference type="PROSITE" id="PS50238">
    <property type="entry name" value="RHOGAP"/>
    <property type="match status" value="1"/>
</dbReference>
<dbReference type="InterPro" id="IPR008936">
    <property type="entry name" value="Rho_GTPase_activation_prot"/>
</dbReference>
<dbReference type="AlphaFoldDB" id="A0A0E9RTH7"/>
<dbReference type="SUPFAM" id="SSF48350">
    <property type="entry name" value="GTPase activation domain, GAP"/>
    <property type="match status" value="1"/>
</dbReference>